<proteinExistence type="predicted"/>
<name>A0A5B7JLA4_PORTR</name>
<dbReference type="EMBL" id="VSRR010102782">
    <property type="protein sequence ID" value="MPC95579.1"/>
    <property type="molecule type" value="Genomic_DNA"/>
</dbReference>
<accession>A0A5B7JLA4</accession>
<reference evidence="2 3" key="1">
    <citation type="submission" date="2019-05" db="EMBL/GenBank/DDBJ databases">
        <title>Another draft genome of Portunus trituberculatus and its Hox gene families provides insights of decapod evolution.</title>
        <authorList>
            <person name="Jeong J.-H."/>
            <person name="Song I."/>
            <person name="Kim S."/>
            <person name="Choi T."/>
            <person name="Kim D."/>
            <person name="Ryu S."/>
            <person name="Kim W."/>
        </authorList>
    </citation>
    <scope>NUCLEOTIDE SEQUENCE [LARGE SCALE GENOMIC DNA]</scope>
    <source>
        <tissue evidence="2">Muscle</tissue>
    </source>
</reference>
<sequence>MAEKRSTSIAKQRLPVKERSSGGGEGRAGGMVGAAAASARLSISEEPQSTRQNSHQRTTT</sequence>
<evidence type="ECO:0000256" key="1">
    <source>
        <dbReference type="SAM" id="MobiDB-lite"/>
    </source>
</evidence>
<gene>
    <name evidence="2" type="ORF">E2C01_090797</name>
</gene>
<feature type="compositionally biased region" description="Low complexity" evidence="1">
    <location>
        <begin position="33"/>
        <end position="46"/>
    </location>
</feature>
<evidence type="ECO:0000313" key="3">
    <source>
        <dbReference type="Proteomes" id="UP000324222"/>
    </source>
</evidence>
<protein>
    <submittedName>
        <fullName evidence="2">Uncharacterized protein</fullName>
    </submittedName>
</protein>
<organism evidence="2 3">
    <name type="scientific">Portunus trituberculatus</name>
    <name type="common">Swimming crab</name>
    <name type="synonym">Neptunus trituberculatus</name>
    <dbReference type="NCBI Taxonomy" id="210409"/>
    <lineage>
        <taxon>Eukaryota</taxon>
        <taxon>Metazoa</taxon>
        <taxon>Ecdysozoa</taxon>
        <taxon>Arthropoda</taxon>
        <taxon>Crustacea</taxon>
        <taxon>Multicrustacea</taxon>
        <taxon>Malacostraca</taxon>
        <taxon>Eumalacostraca</taxon>
        <taxon>Eucarida</taxon>
        <taxon>Decapoda</taxon>
        <taxon>Pleocyemata</taxon>
        <taxon>Brachyura</taxon>
        <taxon>Eubrachyura</taxon>
        <taxon>Portunoidea</taxon>
        <taxon>Portunidae</taxon>
        <taxon>Portuninae</taxon>
        <taxon>Portunus</taxon>
    </lineage>
</organism>
<keyword evidence="3" id="KW-1185">Reference proteome</keyword>
<feature type="region of interest" description="Disordered" evidence="1">
    <location>
        <begin position="1"/>
        <end position="60"/>
    </location>
</feature>
<dbReference type="AlphaFoldDB" id="A0A5B7JLA4"/>
<evidence type="ECO:0000313" key="2">
    <source>
        <dbReference type="EMBL" id="MPC95579.1"/>
    </source>
</evidence>
<comment type="caution">
    <text evidence="2">The sequence shown here is derived from an EMBL/GenBank/DDBJ whole genome shotgun (WGS) entry which is preliminary data.</text>
</comment>
<dbReference type="Proteomes" id="UP000324222">
    <property type="component" value="Unassembled WGS sequence"/>
</dbReference>
<feature type="compositionally biased region" description="Polar residues" evidence="1">
    <location>
        <begin position="47"/>
        <end position="60"/>
    </location>
</feature>
<feature type="compositionally biased region" description="Gly residues" evidence="1">
    <location>
        <begin position="21"/>
        <end position="32"/>
    </location>
</feature>